<comment type="caution">
    <text evidence="1">The sequence shown here is derived from an EMBL/GenBank/DDBJ whole genome shotgun (WGS) entry which is preliminary data.</text>
</comment>
<organism evidence="1 2">
    <name type="scientific">Paenibacillus artemisiicola</name>
    <dbReference type="NCBI Taxonomy" id="1172618"/>
    <lineage>
        <taxon>Bacteria</taxon>
        <taxon>Bacillati</taxon>
        <taxon>Bacillota</taxon>
        <taxon>Bacilli</taxon>
        <taxon>Bacillales</taxon>
        <taxon>Paenibacillaceae</taxon>
        <taxon>Paenibacillus</taxon>
    </lineage>
</organism>
<reference evidence="1 2" key="1">
    <citation type="submission" date="2021-03" db="EMBL/GenBank/DDBJ databases">
        <title>Paenibacillus artemisicola MWE-103 whole genome sequence.</title>
        <authorList>
            <person name="Ham Y.J."/>
        </authorList>
    </citation>
    <scope>NUCLEOTIDE SEQUENCE [LARGE SCALE GENOMIC DNA]</scope>
    <source>
        <strain evidence="1 2">MWE-103</strain>
    </source>
</reference>
<dbReference type="Pfam" id="PF11175">
    <property type="entry name" value="DUF2961"/>
    <property type="match status" value="1"/>
</dbReference>
<evidence type="ECO:0000313" key="2">
    <source>
        <dbReference type="Proteomes" id="UP000670947"/>
    </source>
</evidence>
<gene>
    <name evidence="1" type="ORF">I8J29_00780</name>
</gene>
<dbReference type="Gene3D" id="2.60.120.1390">
    <property type="match status" value="1"/>
</dbReference>
<keyword evidence="2" id="KW-1185">Reference proteome</keyword>
<dbReference type="EMBL" id="JAGGDJ010000001">
    <property type="protein sequence ID" value="MBO7742709.1"/>
    <property type="molecule type" value="Genomic_DNA"/>
</dbReference>
<sequence>MLYSCPTHVRSYAATAENQTAARGAGGQANNGRKGSACIHPFKAGAVHTLLDAEGPGIVRHIWCTVPPGNPAVMRNLIIRMYWDGQETPSVEVPLGDFFGVAHGRQRSLVTDYVTMQSGKGFNCWIPMPFRKRARITVENDAGFDVDMLFYQVDFTRGDRLDEDAGYFHAQFRRRNPCPLYEDFVILDGIEGPGVYLGTVIGVRSILQAKTWFGEGEIKFFIDEDETHPTICGTGLEDYVGSAWGLQEVVTPEQGAPLVEYEKTLFSMYRFHGKDPIYFRESLKATLQQLGFGPRESSDAFYGERSVCYAAPGVPEDSENCLFERSDDVCSVAYWYQTRPTKPFPALPDREARTADLMEDGEKGPERADV</sequence>
<accession>A0ABS3W334</accession>
<name>A0ABS3W334_9BACL</name>
<proteinExistence type="predicted"/>
<protein>
    <submittedName>
        <fullName evidence="1">DUF2961 domain-containing protein</fullName>
    </submittedName>
</protein>
<dbReference type="RefSeq" id="WP_208845683.1">
    <property type="nucleotide sequence ID" value="NZ_JAGGDJ010000001.1"/>
</dbReference>
<evidence type="ECO:0000313" key="1">
    <source>
        <dbReference type="EMBL" id="MBO7742709.1"/>
    </source>
</evidence>
<dbReference type="InterPro" id="IPR021345">
    <property type="entry name" value="DUF2961"/>
</dbReference>
<dbReference type="Proteomes" id="UP000670947">
    <property type="component" value="Unassembled WGS sequence"/>
</dbReference>